<dbReference type="InterPro" id="IPR004675">
    <property type="entry name" value="AhpD_core"/>
</dbReference>
<name>A0ABP5L8L4_9ACTN</name>
<dbReference type="Gene3D" id="1.20.1290.10">
    <property type="entry name" value="AhpD-like"/>
    <property type="match status" value="1"/>
</dbReference>
<protein>
    <submittedName>
        <fullName evidence="2">Carboxymuconolactone decarboxylase family protein</fullName>
    </submittedName>
</protein>
<evidence type="ECO:0000259" key="1">
    <source>
        <dbReference type="Pfam" id="PF02627"/>
    </source>
</evidence>
<organism evidence="2 3">
    <name type="scientific">Streptomyces synnematoformans</name>
    <dbReference type="NCBI Taxonomy" id="415721"/>
    <lineage>
        <taxon>Bacteria</taxon>
        <taxon>Bacillati</taxon>
        <taxon>Actinomycetota</taxon>
        <taxon>Actinomycetes</taxon>
        <taxon>Kitasatosporales</taxon>
        <taxon>Streptomycetaceae</taxon>
        <taxon>Streptomyces</taxon>
    </lineage>
</organism>
<evidence type="ECO:0000313" key="2">
    <source>
        <dbReference type="EMBL" id="GAA2142265.1"/>
    </source>
</evidence>
<reference evidence="3" key="1">
    <citation type="journal article" date="2019" name="Int. J. Syst. Evol. Microbiol.">
        <title>The Global Catalogue of Microorganisms (GCM) 10K type strain sequencing project: providing services to taxonomists for standard genome sequencing and annotation.</title>
        <authorList>
            <consortium name="The Broad Institute Genomics Platform"/>
            <consortium name="The Broad Institute Genome Sequencing Center for Infectious Disease"/>
            <person name="Wu L."/>
            <person name="Ma J."/>
        </authorList>
    </citation>
    <scope>NUCLEOTIDE SEQUENCE [LARGE SCALE GENOMIC DNA]</scope>
    <source>
        <strain evidence="3">JCM 15481</strain>
    </source>
</reference>
<accession>A0ABP5L8L4</accession>
<dbReference type="NCBIfam" id="TIGR00778">
    <property type="entry name" value="ahpD_dom"/>
    <property type="match status" value="1"/>
</dbReference>
<keyword evidence="3" id="KW-1185">Reference proteome</keyword>
<dbReference type="PANTHER" id="PTHR34846">
    <property type="entry name" value="4-CARBOXYMUCONOLACTONE DECARBOXYLASE FAMILY PROTEIN (AFU_ORTHOLOGUE AFUA_6G11590)"/>
    <property type="match status" value="1"/>
</dbReference>
<dbReference type="SUPFAM" id="SSF69118">
    <property type="entry name" value="AhpD-like"/>
    <property type="match status" value="1"/>
</dbReference>
<dbReference type="PANTHER" id="PTHR34846:SF10">
    <property type="entry name" value="CYTOPLASMIC PROTEIN"/>
    <property type="match status" value="1"/>
</dbReference>
<proteinExistence type="predicted"/>
<dbReference type="Proteomes" id="UP001500443">
    <property type="component" value="Unassembled WGS sequence"/>
</dbReference>
<feature type="domain" description="Carboxymuconolactone decarboxylase-like" evidence="1">
    <location>
        <begin position="15"/>
        <end position="96"/>
    </location>
</feature>
<dbReference type="EMBL" id="BAAAPF010000244">
    <property type="protein sequence ID" value="GAA2142265.1"/>
    <property type="molecule type" value="Genomic_DNA"/>
</dbReference>
<dbReference type="Pfam" id="PF02627">
    <property type="entry name" value="CMD"/>
    <property type="match status" value="1"/>
</dbReference>
<sequence length="159" mass="17705">MGGMTQRIDLPALVPDVHRALVRLEQAAKKGLDPVVFELVKLRASQINHCAYCIDMHSKDARAAGETEQRLYLLGAWEEVPHLYTEKEQAALALTEAVTVLTDGFVPDAVYERAAKHFGEQELARLIGVLIAINGWNRWCVTSRTEAGNYEPGEHERPA</sequence>
<comment type="caution">
    <text evidence="2">The sequence shown here is derived from an EMBL/GenBank/DDBJ whole genome shotgun (WGS) entry which is preliminary data.</text>
</comment>
<evidence type="ECO:0000313" key="3">
    <source>
        <dbReference type="Proteomes" id="UP001500443"/>
    </source>
</evidence>
<dbReference type="InterPro" id="IPR029032">
    <property type="entry name" value="AhpD-like"/>
</dbReference>
<dbReference type="InterPro" id="IPR003779">
    <property type="entry name" value="CMD-like"/>
</dbReference>
<gene>
    <name evidence="2" type="ORF">GCM10009802_52940</name>
</gene>